<dbReference type="PANTHER" id="PTHR10209">
    <property type="entry name" value="OXIDOREDUCTASE, 2OG-FE II OXYGENASE FAMILY PROTEIN"/>
    <property type="match status" value="1"/>
</dbReference>
<dbReference type="RefSeq" id="WP_000125683.1">
    <property type="nucleotide sequence ID" value="NZ_JEXJ01000126.1"/>
</dbReference>
<dbReference type="GO" id="GO:0046872">
    <property type="term" value="F:metal ion binding"/>
    <property type="evidence" value="ECO:0007669"/>
    <property type="project" value="UniProtKB-KW"/>
</dbReference>
<proteinExistence type="inferred from homology"/>
<evidence type="ECO:0000256" key="1">
    <source>
        <dbReference type="ARBA" id="ARBA00008056"/>
    </source>
</evidence>
<feature type="domain" description="Fe2OG dioxygenase" evidence="6">
    <location>
        <begin position="182"/>
        <end position="285"/>
    </location>
</feature>
<protein>
    <submittedName>
        <fullName evidence="7">2OG-Fe(II) oxygenase superfamily protein</fullName>
    </submittedName>
</protein>
<keyword evidence="3 5" id="KW-0560">Oxidoreductase</keyword>
<evidence type="ECO:0000313" key="7">
    <source>
        <dbReference type="EMBL" id="EXC45159.1"/>
    </source>
</evidence>
<dbReference type="PRINTS" id="PR00682">
    <property type="entry name" value="IPNSYNTHASE"/>
</dbReference>
<keyword evidence="2 5" id="KW-0479">Metal-binding</keyword>
<evidence type="ECO:0000313" key="8">
    <source>
        <dbReference type="Proteomes" id="UP000020735"/>
    </source>
</evidence>
<gene>
    <name evidence="7" type="ORF">J529_3865</name>
</gene>
<dbReference type="InterPro" id="IPR026992">
    <property type="entry name" value="DIOX_N"/>
</dbReference>
<comment type="similarity">
    <text evidence="1 5">Belongs to the iron/ascorbate-dependent oxidoreductase family.</text>
</comment>
<dbReference type="Gene3D" id="2.60.120.330">
    <property type="entry name" value="B-lactam Antibiotic, Isopenicillin N Synthase, Chain"/>
    <property type="match status" value="1"/>
</dbReference>
<name>A0A009SEW1_ACIBA</name>
<sequence>MTALENNQNITSIPIIDISGLLDNDIQTHQNIASHIRKACLDKGFFYITGHGVSKALQDKVFEYSKLFFSLPPEQKKQWSKELSEANRGYESLRAQTLEPNSPPDIKEGFYIGKERSPSDPFVIHKAFNQGPNQWPDIDGFKEVMEEYQVELIKVSERLMRAIALSLNLEADYFTEFCKDADLVTLRLLHYPPQPANAQPNEKGCGAHTDFGGLTLLLQDHNRGLQVWDQSTNQWIWAEPIEDSYVVNLGDLISMWTNNTYRSTLHRVINISGGERYSVPFFYSGNHQYQIECIRECLEENSEPLYPPISVEQHYRNMFKKTYI</sequence>
<organism evidence="7 8">
    <name type="scientific">Acinetobacter baumannii 99063</name>
    <dbReference type="NCBI Taxonomy" id="1310630"/>
    <lineage>
        <taxon>Bacteria</taxon>
        <taxon>Pseudomonadati</taxon>
        <taxon>Pseudomonadota</taxon>
        <taxon>Gammaproteobacteria</taxon>
        <taxon>Moraxellales</taxon>
        <taxon>Moraxellaceae</taxon>
        <taxon>Acinetobacter</taxon>
        <taxon>Acinetobacter calcoaceticus/baumannii complex</taxon>
    </lineage>
</organism>
<dbReference type="PANTHER" id="PTHR10209:SF867">
    <property type="entry name" value="2-OXOGLUTARATE (2OG) AND FE(II)-DEPENDENT OXYGENASE SUPERFAMILY PROTEIN"/>
    <property type="match status" value="1"/>
</dbReference>
<evidence type="ECO:0000256" key="5">
    <source>
        <dbReference type="RuleBase" id="RU003682"/>
    </source>
</evidence>
<evidence type="ECO:0000256" key="4">
    <source>
        <dbReference type="ARBA" id="ARBA00023004"/>
    </source>
</evidence>
<dbReference type="GeneID" id="66213365"/>
<dbReference type="GO" id="GO:0016491">
    <property type="term" value="F:oxidoreductase activity"/>
    <property type="evidence" value="ECO:0007669"/>
    <property type="project" value="UniProtKB-KW"/>
</dbReference>
<reference evidence="7 8" key="1">
    <citation type="submission" date="2014-02" db="EMBL/GenBank/DDBJ databases">
        <title>Comparative genomics and transcriptomics to identify genetic mechanisms underlying the emergence of carbapenem resistant Acinetobacter baumannii (CRAb).</title>
        <authorList>
            <person name="Harris A.D."/>
            <person name="Johnson K.J."/>
            <person name="George J."/>
            <person name="Shefchek K."/>
            <person name="Daugherty S.C."/>
            <person name="Parankush S."/>
            <person name="Sadzewicz L."/>
            <person name="Tallon L."/>
            <person name="Sengamalay N."/>
            <person name="Hazen T.H."/>
            <person name="Rasko D.A."/>
        </authorList>
    </citation>
    <scope>NUCLEOTIDE SEQUENCE [LARGE SCALE GENOMIC DNA]</scope>
    <source>
        <strain evidence="7 8">99063</strain>
    </source>
</reference>
<evidence type="ECO:0000256" key="3">
    <source>
        <dbReference type="ARBA" id="ARBA00023002"/>
    </source>
</evidence>
<comment type="caution">
    <text evidence="7">The sequence shown here is derived from an EMBL/GenBank/DDBJ whole genome shotgun (WGS) entry which is preliminary data.</text>
</comment>
<dbReference type="SUPFAM" id="SSF51197">
    <property type="entry name" value="Clavaminate synthase-like"/>
    <property type="match status" value="1"/>
</dbReference>
<dbReference type="InterPro" id="IPR027443">
    <property type="entry name" value="IPNS-like_sf"/>
</dbReference>
<evidence type="ECO:0000256" key="2">
    <source>
        <dbReference type="ARBA" id="ARBA00022723"/>
    </source>
</evidence>
<evidence type="ECO:0000259" key="6">
    <source>
        <dbReference type="PROSITE" id="PS51471"/>
    </source>
</evidence>
<dbReference type="InterPro" id="IPR005123">
    <property type="entry name" value="Oxoglu/Fe-dep_dioxygenase_dom"/>
</dbReference>
<dbReference type="PATRIC" id="fig|1310630.3.peg.3722"/>
<keyword evidence="4 5" id="KW-0408">Iron</keyword>
<dbReference type="InterPro" id="IPR044861">
    <property type="entry name" value="IPNS-like_FE2OG_OXY"/>
</dbReference>
<dbReference type="PROSITE" id="PS51471">
    <property type="entry name" value="FE2OG_OXY"/>
    <property type="match status" value="1"/>
</dbReference>
<dbReference type="AlphaFoldDB" id="A0A009SEW1"/>
<dbReference type="Pfam" id="PF14226">
    <property type="entry name" value="DIOX_N"/>
    <property type="match status" value="1"/>
</dbReference>
<dbReference type="EMBL" id="JEXJ01000126">
    <property type="protein sequence ID" value="EXC45159.1"/>
    <property type="molecule type" value="Genomic_DNA"/>
</dbReference>
<dbReference type="Proteomes" id="UP000020735">
    <property type="component" value="Unassembled WGS sequence"/>
</dbReference>
<accession>A0A009SEW1</accession>
<dbReference type="Pfam" id="PF03171">
    <property type="entry name" value="2OG-FeII_Oxy"/>
    <property type="match status" value="1"/>
</dbReference>